<dbReference type="NCBIfam" id="TIGR00360">
    <property type="entry name" value="ComEC_N-term"/>
    <property type="match status" value="1"/>
</dbReference>
<evidence type="ECO:0000259" key="7">
    <source>
        <dbReference type="SMART" id="SM00849"/>
    </source>
</evidence>
<feature type="transmembrane region" description="Helical" evidence="6">
    <location>
        <begin position="417"/>
        <end position="436"/>
    </location>
</feature>
<dbReference type="PANTHER" id="PTHR30619:SF1">
    <property type="entry name" value="RECOMBINATION PROTEIN 2"/>
    <property type="match status" value="1"/>
</dbReference>
<feature type="transmembrane region" description="Helical" evidence="6">
    <location>
        <begin position="305"/>
        <end position="323"/>
    </location>
</feature>
<dbReference type="InterPro" id="IPR025405">
    <property type="entry name" value="DUF4131"/>
</dbReference>
<keyword evidence="5 6" id="KW-0472">Membrane</keyword>
<evidence type="ECO:0000256" key="5">
    <source>
        <dbReference type="ARBA" id="ARBA00023136"/>
    </source>
</evidence>
<dbReference type="CDD" id="cd07731">
    <property type="entry name" value="ComA-like_MBL-fold"/>
    <property type="match status" value="1"/>
</dbReference>
<dbReference type="GO" id="GO:0005886">
    <property type="term" value="C:plasma membrane"/>
    <property type="evidence" value="ECO:0007669"/>
    <property type="project" value="UniProtKB-SubCell"/>
</dbReference>
<name>A0A5S5BGQ1_STUST</name>
<dbReference type="InterPro" id="IPR036866">
    <property type="entry name" value="RibonucZ/Hydroxyglut_hydro"/>
</dbReference>
<evidence type="ECO:0000313" key="9">
    <source>
        <dbReference type="Proteomes" id="UP000324282"/>
    </source>
</evidence>
<feature type="transmembrane region" description="Helical" evidence="6">
    <location>
        <begin position="231"/>
        <end position="249"/>
    </location>
</feature>
<keyword evidence="3 6" id="KW-0812">Transmembrane</keyword>
<dbReference type="Gene3D" id="3.60.15.10">
    <property type="entry name" value="Ribonuclease Z/Hydroxyacylglutathione hydrolase-like"/>
    <property type="match status" value="1"/>
</dbReference>
<feature type="domain" description="Metallo-beta-lactamase" evidence="7">
    <location>
        <begin position="503"/>
        <end position="687"/>
    </location>
</feature>
<evidence type="ECO:0000256" key="3">
    <source>
        <dbReference type="ARBA" id="ARBA00022692"/>
    </source>
</evidence>
<dbReference type="Pfam" id="PF00753">
    <property type="entry name" value="Lactamase_B"/>
    <property type="match status" value="1"/>
</dbReference>
<comment type="caution">
    <text evidence="8">The sequence shown here is derived from an EMBL/GenBank/DDBJ whole genome shotgun (WGS) entry which is preliminary data.</text>
</comment>
<dbReference type="Pfam" id="PF13567">
    <property type="entry name" value="DUF4131"/>
    <property type="match status" value="1"/>
</dbReference>
<dbReference type="PANTHER" id="PTHR30619">
    <property type="entry name" value="DNA INTERNALIZATION/COMPETENCE PROTEIN COMEC/REC2"/>
    <property type="match status" value="1"/>
</dbReference>
<keyword evidence="2" id="KW-1003">Cell membrane</keyword>
<evidence type="ECO:0000256" key="4">
    <source>
        <dbReference type="ARBA" id="ARBA00022989"/>
    </source>
</evidence>
<feature type="transmembrane region" description="Helical" evidence="6">
    <location>
        <begin position="329"/>
        <end position="347"/>
    </location>
</feature>
<feature type="transmembrane region" description="Helical" evidence="6">
    <location>
        <begin position="256"/>
        <end position="276"/>
    </location>
</feature>
<feature type="transmembrane region" description="Helical" evidence="6">
    <location>
        <begin position="384"/>
        <end position="410"/>
    </location>
</feature>
<dbReference type="Pfam" id="PF03772">
    <property type="entry name" value="Competence"/>
    <property type="match status" value="1"/>
</dbReference>
<dbReference type="InterPro" id="IPR004797">
    <property type="entry name" value="Competence_ComEC/Rec2"/>
</dbReference>
<keyword evidence="4 6" id="KW-1133">Transmembrane helix</keyword>
<dbReference type="InterPro" id="IPR004477">
    <property type="entry name" value="ComEC_N"/>
</dbReference>
<comment type="subcellular location">
    <subcellularLocation>
        <location evidence="1">Cell membrane</location>
        <topology evidence="1">Multi-pass membrane protein</topology>
    </subcellularLocation>
</comment>
<dbReference type="RefSeq" id="WP_187433514.1">
    <property type="nucleotide sequence ID" value="NZ_VNHQ01000012.1"/>
</dbReference>
<evidence type="ECO:0000313" key="8">
    <source>
        <dbReference type="EMBL" id="TYP65220.1"/>
    </source>
</evidence>
<dbReference type="Proteomes" id="UP000324282">
    <property type="component" value="Unassembled WGS sequence"/>
</dbReference>
<feature type="transmembrane region" description="Helical" evidence="6">
    <location>
        <begin position="359"/>
        <end position="378"/>
    </location>
</feature>
<feature type="transmembrane region" description="Helical" evidence="6">
    <location>
        <begin position="282"/>
        <end position="298"/>
    </location>
</feature>
<dbReference type="InterPro" id="IPR001279">
    <property type="entry name" value="Metallo-B-lactamas"/>
</dbReference>
<organism evidence="8 9">
    <name type="scientific">Stutzerimonas stutzeri</name>
    <name type="common">Pseudomonas stutzeri</name>
    <dbReference type="NCBI Taxonomy" id="316"/>
    <lineage>
        <taxon>Bacteria</taxon>
        <taxon>Pseudomonadati</taxon>
        <taxon>Pseudomonadota</taxon>
        <taxon>Gammaproteobacteria</taxon>
        <taxon>Pseudomonadales</taxon>
        <taxon>Pseudomonadaceae</taxon>
        <taxon>Stutzerimonas</taxon>
    </lineage>
</organism>
<dbReference type="AlphaFoldDB" id="A0A5S5BGQ1"/>
<dbReference type="InterPro" id="IPR035681">
    <property type="entry name" value="ComA-like_MBL"/>
</dbReference>
<evidence type="ECO:0000256" key="2">
    <source>
        <dbReference type="ARBA" id="ARBA00022475"/>
    </source>
</evidence>
<evidence type="ECO:0000256" key="6">
    <source>
        <dbReference type="SAM" id="Phobius"/>
    </source>
</evidence>
<dbReference type="SMART" id="SM00849">
    <property type="entry name" value="Lactamase_B"/>
    <property type="match status" value="1"/>
</dbReference>
<evidence type="ECO:0000256" key="1">
    <source>
        <dbReference type="ARBA" id="ARBA00004651"/>
    </source>
</evidence>
<dbReference type="EMBL" id="VNHQ01000012">
    <property type="protein sequence ID" value="TYP65220.1"/>
    <property type="molecule type" value="Genomic_DNA"/>
</dbReference>
<accession>A0A5S5BGQ1</accession>
<feature type="transmembrane region" description="Helical" evidence="6">
    <location>
        <begin position="442"/>
        <end position="464"/>
    </location>
</feature>
<sequence>MRTAMLALAAGLLLLRFLPQLPPVSVLPFVLAAGLALLPFRWRAVGCFLCGFAWACHSAQDALDDRLAVELDGRTFWLEGMVSGLPDVRGGVVRFELVDITSRHSGLPSRLRLAWYGGPVMQAGERWRLAAKLKRPRGLVNPHPFDYEAWLLARRIGASGTIKAGERLSAAEGELAWRDQLRQRLLAVDAQGRSGALAALVVGDDSGLSTADWRVLQDTGTVHLMVISGQHIGMLAGLLYGLVALLVRWGVWPRRIAWLPCACGLALAGSLGYGWLAGFDVPVQRALVMVTLVLLWRLRYRQLGVWLPLLIALNGVLLLDPLVGLQSGFWLSFFAVALLALVFRGRLGSWRWWRALGRAQWGMALGLLPILLVLGLPVSLSGPIANLFAVPLVSAVIVPLSLLGTVLLWLPGAGESLLWIAGGLLAILFDVLQWLADWQPAWLPASLPVWAWLLVALGVLLTLLPSGIPFRALGLVLLLPLLFPPTNEPPDGRADIWLLDVGQGLAVLVRTHQHALLYDAGPRYGDFDLGERVVSPSLRALGVSDLDLLLLSHADSDHAGGASAIQRQMPAGRVVSGELDGLPASLGAESCRSGEAWEWNRVRFTLWQSPQAMDGNQASCVLLIEANGERLLLTGDIDAETENLLLTSDIPLDVDWLLVPHHGSRSSSSAAFIEATGAEHALVSRSLHNAFGHPHPDVVRRLQAAGAQLHDTAEQGAMQIRLGGFEPVRGLRAEQRFWREK</sequence>
<dbReference type="NCBIfam" id="TIGR00361">
    <property type="entry name" value="ComEC_Rec2"/>
    <property type="match status" value="1"/>
</dbReference>
<gene>
    <name evidence="8" type="ORF">A9A72_122345</name>
</gene>
<dbReference type="SUPFAM" id="SSF56281">
    <property type="entry name" value="Metallo-hydrolase/oxidoreductase"/>
    <property type="match status" value="1"/>
</dbReference>
<dbReference type="GO" id="GO:0030420">
    <property type="term" value="P:establishment of competence for transformation"/>
    <property type="evidence" value="ECO:0007669"/>
    <property type="project" value="InterPro"/>
</dbReference>
<protein>
    <submittedName>
        <fullName evidence="8">Competence protein ComEC</fullName>
    </submittedName>
</protein>
<proteinExistence type="predicted"/>
<dbReference type="InterPro" id="IPR052159">
    <property type="entry name" value="Competence_DNA_uptake"/>
</dbReference>
<reference evidence="8 9" key="1">
    <citation type="submission" date="2019-07" db="EMBL/GenBank/DDBJ databases">
        <title>Deep subsurface shale carbon reservoir microbial communities from Ohio and West Virginia, USA.</title>
        <authorList>
            <person name="Wrighton K."/>
        </authorList>
    </citation>
    <scope>NUCLEOTIDE SEQUENCE [LARGE SCALE GENOMIC DNA]</scope>
    <source>
        <strain evidence="8 9">NP_8Ht</strain>
    </source>
</reference>